<name>M1DZN5_SOLTU</name>
<dbReference type="HOGENOM" id="CLU_1828712_0_0_1"/>
<reference evidence="2" key="2">
    <citation type="submission" date="2015-06" db="UniProtKB">
        <authorList>
            <consortium name="EnsemblPlants"/>
        </authorList>
    </citation>
    <scope>IDENTIFICATION</scope>
    <source>
        <strain evidence="2">DM1-3 516 R44</strain>
    </source>
</reference>
<dbReference type="PaxDb" id="4113-PGSC0003DMT400096986"/>
<sequence>MGRTNIARRNQLPQKRAIGKGYVVATPVESSDSEGIYAKHLTTSESEGQSEDTTPASISESEDDQLQRAWRAELHFKAINDPARIPVPPMPPPPPVLKVMQGPSPAQVSLPRSLIRLKADGLRTILEEKRLPIDGLVDRYP</sequence>
<evidence type="ECO:0000313" key="2">
    <source>
        <dbReference type="EnsemblPlants" id="PGSC0003DMT400096986"/>
    </source>
</evidence>
<protein>
    <submittedName>
        <fullName evidence="2">Uncharacterized protein</fullName>
    </submittedName>
</protein>
<dbReference type="EnsemblPlants" id="PGSC0003DMT400096986">
    <property type="protein sequence ID" value="PGSC0003DMT400096986"/>
    <property type="gene ID" value="PGSC0003DMG400046557"/>
</dbReference>
<organism evidence="2 3">
    <name type="scientific">Solanum tuberosum</name>
    <name type="common">Potato</name>
    <dbReference type="NCBI Taxonomy" id="4113"/>
    <lineage>
        <taxon>Eukaryota</taxon>
        <taxon>Viridiplantae</taxon>
        <taxon>Streptophyta</taxon>
        <taxon>Embryophyta</taxon>
        <taxon>Tracheophyta</taxon>
        <taxon>Spermatophyta</taxon>
        <taxon>Magnoliopsida</taxon>
        <taxon>eudicotyledons</taxon>
        <taxon>Gunneridae</taxon>
        <taxon>Pentapetalae</taxon>
        <taxon>asterids</taxon>
        <taxon>lamiids</taxon>
        <taxon>Solanales</taxon>
        <taxon>Solanaceae</taxon>
        <taxon>Solanoideae</taxon>
        <taxon>Solaneae</taxon>
        <taxon>Solanum</taxon>
    </lineage>
</organism>
<accession>M1DZN5</accession>
<reference evidence="3" key="1">
    <citation type="journal article" date="2011" name="Nature">
        <title>Genome sequence and analysis of the tuber crop potato.</title>
        <authorList>
            <consortium name="The Potato Genome Sequencing Consortium"/>
        </authorList>
    </citation>
    <scope>NUCLEOTIDE SEQUENCE [LARGE SCALE GENOMIC DNA]</scope>
    <source>
        <strain evidence="3">cv. DM1-3 516 R44</strain>
    </source>
</reference>
<proteinExistence type="predicted"/>
<evidence type="ECO:0000313" key="3">
    <source>
        <dbReference type="Proteomes" id="UP000011115"/>
    </source>
</evidence>
<dbReference type="Proteomes" id="UP000011115">
    <property type="component" value="Unassembled WGS sequence"/>
</dbReference>
<dbReference type="InParanoid" id="M1DZN5"/>
<feature type="region of interest" description="Disordered" evidence="1">
    <location>
        <begin position="28"/>
        <end position="65"/>
    </location>
</feature>
<dbReference type="AlphaFoldDB" id="M1DZN5"/>
<evidence type="ECO:0000256" key="1">
    <source>
        <dbReference type="SAM" id="MobiDB-lite"/>
    </source>
</evidence>
<dbReference type="Gramene" id="PGSC0003DMT400096986">
    <property type="protein sequence ID" value="PGSC0003DMT400096986"/>
    <property type="gene ID" value="PGSC0003DMG400046557"/>
</dbReference>
<keyword evidence="3" id="KW-1185">Reference proteome</keyword>
<feature type="compositionally biased region" description="Polar residues" evidence="1">
    <location>
        <begin position="41"/>
        <end position="59"/>
    </location>
</feature>